<dbReference type="AlphaFoldDB" id="A0A8H5HR21"/>
<dbReference type="OrthoDB" id="3065836at2759"/>
<evidence type="ECO:0000256" key="1">
    <source>
        <dbReference type="SAM" id="MobiDB-lite"/>
    </source>
</evidence>
<feature type="compositionally biased region" description="Polar residues" evidence="1">
    <location>
        <begin position="1"/>
        <end position="14"/>
    </location>
</feature>
<sequence>MSSGAPNPNTNSPKLQHEPSPPPYTENVTDYLSNHPPPHRQPTAPARLPPAGPQNFSRHQHYLFGPAPLSTQPLVPCAYYDPRSPYSMTQADARARR</sequence>
<protein>
    <submittedName>
        <fullName evidence="2">Uncharacterized protein</fullName>
    </submittedName>
</protein>
<keyword evidence="3" id="KW-1185">Reference proteome</keyword>
<name>A0A8H5HR21_9AGAR</name>
<dbReference type="EMBL" id="JAACJP010000001">
    <property type="protein sequence ID" value="KAF5387958.1"/>
    <property type="molecule type" value="Genomic_DNA"/>
</dbReference>
<dbReference type="Proteomes" id="UP000565441">
    <property type="component" value="Unassembled WGS sequence"/>
</dbReference>
<gene>
    <name evidence="2" type="ORF">D9615_000669</name>
</gene>
<feature type="region of interest" description="Disordered" evidence="1">
    <location>
        <begin position="1"/>
        <end position="68"/>
    </location>
</feature>
<accession>A0A8H5HR21</accession>
<comment type="caution">
    <text evidence="2">The sequence shown here is derived from an EMBL/GenBank/DDBJ whole genome shotgun (WGS) entry which is preliminary data.</text>
</comment>
<evidence type="ECO:0000313" key="3">
    <source>
        <dbReference type="Proteomes" id="UP000565441"/>
    </source>
</evidence>
<reference evidence="2 3" key="1">
    <citation type="journal article" date="2020" name="ISME J.">
        <title>Uncovering the hidden diversity of litter-decomposition mechanisms in mushroom-forming fungi.</title>
        <authorList>
            <person name="Floudas D."/>
            <person name="Bentzer J."/>
            <person name="Ahren D."/>
            <person name="Johansson T."/>
            <person name="Persson P."/>
            <person name="Tunlid A."/>
        </authorList>
    </citation>
    <scope>NUCLEOTIDE SEQUENCE [LARGE SCALE GENOMIC DNA]</scope>
    <source>
        <strain evidence="2 3">CBS 661.87</strain>
    </source>
</reference>
<organism evidence="2 3">
    <name type="scientific">Tricholomella constricta</name>
    <dbReference type="NCBI Taxonomy" id="117010"/>
    <lineage>
        <taxon>Eukaryota</taxon>
        <taxon>Fungi</taxon>
        <taxon>Dikarya</taxon>
        <taxon>Basidiomycota</taxon>
        <taxon>Agaricomycotina</taxon>
        <taxon>Agaricomycetes</taxon>
        <taxon>Agaricomycetidae</taxon>
        <taxon>Agaricales</taxon>
        <taxon>Tricholomatineae</taxon>
        <taxon>Lyophyllaceae</taxon>
        <taxon>Tricholomella</taxon>
    </lineage>
</organism>
<proteinExistence type="predicted"/>
<evidence type="ECO:0000313" key="2">
    <source>
        <dbReference type="EMBL" id="KAF5387958.1"/>
    </source>
</evidence>